<proteinExistence type="predicted"/>
<dbReference type="KEGG" id="bbo:BBOV_IV011620"/>
<evidence type="ECO:0000313" key="2">
    <source>
        <dbReference type="EMBL" id="EDO07514.1"/>
    </source>
</evidence>
<name>A7ASJ5_BABBO</name>
<dbReference type="EMBL" id="AAXT01000002">
    <property type="protein sequence ID" value="EDO07514.1"/>
    <property type="molecule type" value="Genomic_DNA"/>
</dbReference>
<protein>
    <submittedName>
        <fullName evidence="2">Uncharacterized protein</fullName>
    </submittedName>
</protein>
<dbReference type="RefSeq" id="XP_001611082.1">
    <property type="nucleotide sequence ID" value="XM_001611032.1"/>
</dbReference>
<reference evidence="3" key="3">
    <citation type="journal article" date="2021" name="Int. J. Parasitol.">
        <title>Comparative analysis of gene expression between Babesia bovis blood stages and kinetes allowed by improved genome annotation.</title>
        <authorList>
            <person name="Ueti M.W."/>
            <person name="Johnson W.C."/>
            <person name="Kappmeyer L.S."/>
            <person name="Herndon D.R."/>
            <person name="Mousel M.R."/>
            <person name="Reif K.E."/>
            <person name="Taus N.S."/>
            <person name="Ifeonu O.O."/>
            <person name="Silva J.C."/>
            <person name="Suarez C.E."/>
            <person name="Brayton K.A."/>
        </authorList>
    </citation>
    <scope>NUCLEOTIDE SEQUENCE [LARGE SCALE GENOMIC DNA]</scope>
</reference>
<comment type="caution">
    <text evidence="2">The sequence shown here is derived from an EMBL/GenBank/DDBJ whole genome shotgun (WGS) entry which is preliminary data.</text>
</comment>
<accession>A7ASJ5</accession>
<feature type="transmembrane region" description="Helical" evidence="1">
    <location>
        <begin position="177"/>
        <end position="199"/>
    </location>
</feature>
<keyword evidence="1" id="KW-1133">Transmembrane helix</keyword>
<organism evidence="2 3">
    <name type="scientific">Babesia bovis</name>
    <dbReference type="NCBI Taxonomy" id="5865"/>
    <lineage>
        <taxon>Eukaryota</taxon>
        <taxon>Sar</taxon>
        <taxon>Alveolata</taxon>
        <taxon>Apicomplexa</taxon>
        <taxon>Aconoidasida</taxon>
        <taxon>Piroplasmida</taxon>
        <taxon>Babesiidae</taxon>
        <taxon>Babesia</taxon>
    </lineage>
</organism>
<evidence type="ECO:0000256" key="1">
    <source>
        <dbReference type="SAM" id="Phobius"/>
    </source>
</evidence>
<dbReference type="InParanoid" id="A7ASJ5"/>
<reference evidence="3" key="2">
    <citation type="journal article" date="2020" name="Data Brief">
        <title>Transcriptome dataset of Babesia bovis life stages within vertebrate and invertebrate hosts.</title>
        <authorList>
            <person name="Ueti M.W."/>
            <person name="Johnson W.C."/>
            <person name="Kappmeyer L.S."/>
            <person name="Herndon D.R."/>
            <person name="Mousel M.R."/>
            <person name="Reif K.E."/>
            <person name="Taus N.S."/>
            <person name="Ifeonu O.O."/>
            <person name="Silva J.C."/>
            <person name="Suarez C.E."/>
            <person name="Brayton K.A."/>
        </authorList>
    </citation>
    <scope>NUCLEOTIDE SEQUENCE [LARGE SCALE GENOMIC DNA]</scope>
</reference>
<keyword evidence="1" id="KW-0472">Membrane</keyword>
<reference evidence="2 3" key="1">
    <citation type="journal article" date="2007" name="PLoS Pathog.">
        <title>Genome sequence of Babesia bovis and comparative analysis of apicomplexan hemoprotozoa.</title>
        <authorList>
            <person name="Brayton K.A."/>
            <person name="Lau A.O.T."/>
            <person name="Herndon D.R."/>
            <person name="Hannick L."/>
            <person name="Kappmeyer L.S."/>
            <person name="Berens S.J."/>
            <person name="Bidwell S.L."/>
            <person name="Brown W.C."/>
            <person name="Crabtree J."/>
            <person name="Fadrosh D."/>
            <person name="Feldblum T."/>
            <person name="Forberger H.A."/>
            <person name="Haas B.J."/>
            <person name="Howell J.M."/>
            <person name="Khouri H."/>
            <person name="Koo H."/>
            <person name="Mann D.J."/>
            <person name="Norimine J."/>
            <person name="Paulsen I.T."/>
            <person name="Radune D."/>
            <person name="Ren Q."/>
            <person name="Smith R.K. Jr."/>
            <person name="Suarez C.E."/>
            <person name="White O."/>
            <person name="Wortman J.R."/>
            <person name="Knowles D.P. Jr."/>
            <person name="McElwain T.F."/>
            <person name="Nene V.M."/>
        </authorList>
    </citation>
    <scope>NUCLEOTIDE SEQUENCE [LARGE SCALE GENOMIC DNA]</scope>
    <source>
        <strain evidence="2">T2Bo</strain>
    </source>
</reference>
<dbReference type="VEuPathDB" id="PiroplasmaDB:BBOV_IV011620"/>
<keyword evidence="3" id="KW-1185">Reference proteome</keyword>
<dbReference type="Proteomes" id="UP000002173">
    <property type="component" value="Unassembled WGS sequence"/>
</dbReference>
<sequence>MLACTSDYYNIGTDPKVPADGLEKVKEYPQITIEPVIETAFYTGFTNQVSEFIMRLRKEYRVINENLIYPRVLFYLSQQMVKDYVRCHTVLVDLQTLKMLHYAQRMLLGYAHSNFTEKDSVDAKIKKEKYCIGMTYIDMAEKLSRYRKKRMALLEAEVKRLAWNVDNIPSVKATGRLYLLIDAFNVRPIFIMLLGSALLPTIRYLTR</sequence>
<dbReference type="GeneID" id="5479316"/>
<evidence type="ECO:0000313" key="3">
    <source>
        <dbReference type="Proteomes" id="UP000002173"/>
    </source>
</evidence>
<dbReference type="eggNOG" id="ENOG502TN0R">
    <property type="taxonomic scope" value="Eukaryota"/>
</dbReference>
<dbReference type="AlphaFoldDB" id="A7ASJ5"/>
<keyword evidence="1" id="KW-0812">Transmembrane</keyword>
<gene>
    <name evidence="2" type="ORF">BBOV_IV011620</name>
</gene>
<dbReference type="OMA" id="ENKRITH"/>